<dbReference type="EMBL" id="CP008884">
    <property type="protein sequence ID" value="AIF47573.1"/>
    <property type="molecule type" value="Genomic_DNA"/>
</dbReference>
<proteinExistence type="predicted"/>
<protein>
    <recommendedName>
        <fullName evidence="4">Alpha/beta hydrolase</fullName>
    </recommendedName>
</protein>
<dbReference type="KEGG" id="dja:HY57_09965"/>
<dbReference type="Gene3D" id="3.40.50.1820">
    <property type="entry name" value="alpha/beta hydrolase"/>
    <property type="match status" value="1"/>
</dbReference>
<dbReference type="SUPFAM" id="SSF53474">
    <property type="entry name" value="alpha/beta-Hydrolases"/>
    <property type="match status" value="1"/>
</dbReference>
<sequence>MRNERGGRLLGLLVAAGIAYPFHASADAPVAAPPATDQVITGTLQGAPYRIDIPAHWNGDLVMLMHGYEPKGTPRQEPRPQNQETPVFLARGYAVAASAYASQGWAVAEALTDNEQLRQLFAREHGKPHRTYVVGFSLGGLDALATLEANGHHYNGALSMCGVNVSSPDIIARAVVTPLVAFDANFPGVLPDLADAASPAMIDPQKITQALQADPAKAATLEARLQETDATLPGALMLYYMVLREIEQRAGGMPVDTTATTYHDFGDDQAFNQQVRRYKGSPSAMAYLAQHVTLTGKIDAPTVLQWNVFDPTVPSRFHGVYPELVRTAGRDARLTVLPPVGQGHCEFTPEQIGAAFDVLVQKAGATKAP</sequence>
<evidence type="ECO:0000313" key="3">
    <source>
        <dbReference type="Proteomes" id="UP000027987"/>
    </source>
</evidence>
<organism evidence="2 3">
    <name type="scientific">Dyella japonica A8</name>
    <dbReference type="NCBI Taxonomy" id="1217721"/>
    <lineage>
        <taxon>Bacteria</taxon>
        <taxon>Pseudomonadati</taxon>
        <taxon>Pseudomonadota</taxon>
        <taxon>Gammaproteobacteria</taxon>
        <taxon>Lysobacterales</taxon>
        <taxon>Rhodanobacteraceae</taxon>
        <taxon>Dyella</taxon>
    </lineage>
</organism>
<dbReference type="HOGENOM" id="CLU_042159_0_0_6"/>
<dbReference type="RefSeq" id="WP_019464118.1">
    <property type="nucleotide sequence ID" value="NZ_ALOY01000109.1"/>
</dbReference>
<feature type="chain" id="PRO_5001707572" description="Alpha/beta hydrolase" evidence="1">
    <location>
        <begin position="27"/>
        <end position="369"/>
    </location>
</feature>
<name>A0A075K5W7_9GAMM</name>
<accession>A0A075K5W7</accession>
<dbReference type="PATRIC" id="fig|1217721.7.peg.2062"/>
<dbReference type="AlphaFoldDB" id="A0A075K5W7"/>
<evidence type="ECO:0008006" key="4">
    <source>
        <dbReference type="Google" id="ProtNLM"/>
    </source>
</evidence>
<dbReference type="OrthoDB" id="7197847at2"/>
<dbReference type="InterPro" id="IPR029058">
    <property type="entry name" value="AB_hydrolase_fold"/>
</dbReference>
<dbReference type="Proteomes" id="UP000027987">
    <property type="component" value="Chromosome"/>
</dbReference>
<feature type="signal peptide" evidence="1">
    <location>
        <begin position="1"/>
        <end position="26"/>
    </location>
</feature>
<keyword evidence="1" id="KW-0732">Signal</keyword>
<evidence type="ECO:0000313" key="2">
    <source>
        <dbReference type="EMBL" id="AIF47573.1"/>
    </source>
</evidence>
<evidence type="ECO:0000256" key="1">
    <source>
        <dbReference type="SAM" id="SignalP"/>
    </source>
</evidence>
<dbReference type="STRING" id="1217721.HY57_09965"/>
<gene>
    <name evidence="2" type="ORF">HY57_09965</name>
</gene>
<keyword evidence="3" id="KW-1185">Reference proteome</keyword>
<reference evidence="2 3" key="1">
    <citation type="submission" date="2014-07" db="EMBL/GenBank/DDBJ databases">
        <title>Complete Genome Sequence of Dyella japonica Strain A8 Isolated from Malaysian Tropical Soil.</title>
        <authorList>
            <person name="Hui R.K.H."/>
            <person name="Chen J.-W."/>
            <person name="Chan K.-G."/>
            <person name="Leung F.C.C."/>
        </authorList>
    </citation>
    <scope>NUCLEOTIDE SEQUENCE [LARGE SCALE GENOMIC DNA]</scope>
    <source>
        <strain evidence="2 3">A8</strain>
    </source>
</reference>